<gene>
    <name evidence="4" type="ORF">PCS_01527</name>
</gene>
<evidence type="ECO:0000256" key="1">
    <source>
        <dbReference type="ARBA" id="ARBA00022729"/>
    </source>
</evidence>
<dbReference type="OrthoDB" id="5451288at2"/>
<evidence type="ECO:0000259" key="3">
    <source>
        <dbReference type="Pfam" id="PF13505"/>
    </source>
</evidence>
<feature type="chain" id="PRO_5004069619" evidence="2">
    <location>
        <begin position="24"/>
        <end position="234"/>
    </location>
</feature>
<dbReference type="RefSeq" id="WP_005985748.1">
    <property type="nucleotide sequence ID" value="NZ_AOSV01000016.1"/>
</dbReference>
<reference evidence="4 5" key="1">
    <citation type="journal article" date="2013" name="Genome Announc.">
        <title>Draft Genome Sequence for Desulfovibrio africanus Strain PCS.</title>
        <authorList>
            <person name="Brown S.D."/>
            <person name="Utturkar S.M."/>
            <person name="Arkin A.P."/>
            <person name="Deutschbauer A.M."/>
            <person name="Elias D.A."/>
            <person name="Hazen T.C."/>
            <person name="Chakraborty R."/>
        </authorList>
    </citation>
    <scope>NUCLEOTIDE SEQUENCE [LARGE SCALE GENOMIC DNA]</scope>
    <source>
        <strain evidence="4 5">PCS</strain>
    </source>
</reference>
<proteinExistence type="predicted"/>
<comment type="caution">
    <text evidence="4">The sequence shown here is derived from an EMBL/GenBank/DDBJ whole genome shotgun (WGS) entry which is preliminary data.</text>
</comment>
<dbReference type="InterPro" id="IPR027385">
    <property type="entry name" value="Beta-barrel_OMP"/>
</dbReference>
<feature type="domain" description="Outer membrane protein beta-barrel" evidence="3">
    <location>
        <begin position="10"/>
        <end position="234"/>
    </location>
</feature>
<evidence type="ECO:0000256" key="2">
    <source>
        <dbReference type="SAM" id="SignalP"/>
    </source>
</evidence>
<dbReference type="SUPFAM" id="SSF56925">
    <property type="entry name" value="OMPA-like"/>
    <property type="match status" value="1"/>
</dbReference>
<dbReference type="PATRIC" id="fig|1262666.3.peg.1551"/>
<dbReference type="Pfam" id="PF13505">
    <property type="entry name" value="OMP_b-brl"/>
    <property type="match status" value="1"/>
</dbReference>
<dbReference type="AlphaFoldDB" id="M5PU39"/>
<feature type="signal peptide" evidence="2">
    <location>
        <begin position="1"/>
        <end position="23"/>
    </location>
</feature>
<name>M5PU39_DESAF</name>
<accession>M5PU39</accession>
<organism evidence="4 5">
    <name type="scientific">Desulfocurvibacter africanus PCS</name>
    <dbReference type="NCBI Taxonomy" id="1262666"/>
    <lineage>
        <taxon>Bacteria</taxon>
        <taxon>Pseudomonadati</taxon>
        <taxon>Thermodesulfobacteriota</taxon>
        <taxon>Desulfovibrionia</taxon>
        <taxon>Desulfovibrionales</taxon>
        <taxon>Desulfovibrionaceae</taxon>
        <taxon>Desulfocurvibacter</taxon>
    </lineage>
</organism>
<dbReference type="InterPro" id="IPR011250">
    <property type="entry name" value="OMP/PagP_B-barrel"/>
</dbReference>
<evidence type="ECO:0000313" key="4">
    <source>
        <dbReference type="EMBL" id="EMG37589.1"/>
    </source>
</evidence>
<dbReference type="EMBL" id="AOSV01000016">
    <property type="protein sequence ID" value="EMG37589.1"/>
    <property type="molecule type" value="Genomic_DNA"/>
</dbReference>
<dbReference type="Proteomes" id="UP000011922">
    <property type="component" value="Unassembled WGS sequence"/>
</dbReference>
<keyword evidence="1 2" id="KW-0732">Signal</keyword>
<evidence type="ECO:0000313" key="5">
    <source>
        <dbReference type="Proteomes" id="UP000011922"/>
    </source>
</evidence>
<sequence>MSRSVMLITFLVLLLTLHASAFAKTQQIGFYASAKIGPGIAQTDDMDFNDDVETYSIASDDGTDVVPVVGLALGLDFYKSSEFPMRVEIEYAHMNDADFAWQDDIVMSGFSANEKFEAEVSADTLLVNAYYDFRNASRFTPFVQAGLGLAILKTKLHWINDGFDMGTEKDTNVNFAANIGGGIGFALTEHLSVDTSYRFVYLGPAGVDNDILMPFETEADVWRHDILLGLRYTF</sequence>
<dbReference type="Gene3D" id="2.40.160.20">
    <property type="match status" value="1"/>
</dbReference>
<protein>
    <submittedName>
        <fullName evidence="4">Opacity protein</fullName>
    </submittedName>
</protein>